<keyword evidence="2" id="KW-1185">Reference proteome</keyword>
<accession>A0A075MPF1</accession>
<dbReference type="KEGG" id="nev:NTE_01363"/>
<dbReference type="HOGENOM" id="CLU_3002960_0_0_2"/>
<organism evidence="1 2">
    <name type="scientific">Candidatus Nitrososphaera evergladensis SR1</name>
    <dbReference type="NCBI Taxonomy" id="1459636"/>
    <lineage>
        <taxon>Archaea</taxon>
        <taxon>Nitrososphaerota</taxon>
        <taxon>Nitrososphaeria</taxon>
        <taxon>Nitrososphaerales</taxon>
        <taxon>Nitrososphaeraceae</taxon>
        <taxon>Nitrososphaera</taxon>
    </lineage>
</organism>
<sequence>MRYWSGIVKKTDVPFVIMPASNHNASFGPGFASDIRNMLKVEEILWNNKTETKLPI</sequence>
<name>A0A075MPF1_9ARCH</name>
<reference evidence="1 2" key="1">
    <citation type="journal article" date="2014" name="PLoS ONE">
        <title>Genome Sequence of Candidatus Nitrososphaera evergladensis from Group I.1b Enriched from Everglades Soil Reveals Novel Genomic Features of the Ammonia-Oxidizing Archaea.</title>
        <authorList>
            <person name="Zhalnina K.V."/>
            <person name="Dias R."/>
            <person name="Leonard M.T."/>
            <person name="Dorr de Quadros P."/>
            <person name="Camargo F.A."/>
            <person name="Drew J.C."/>
            <person name="Farmerie W.G."/>
            <person name="Daroub S.H."/>
            <person name="Triplett E.W."/>
        </authorList>
    </citation>
    <scope>NUCLEOTIDE SEQUENCE [LARGE SCALE GENOMIC DNA]</scope>
    <source>
        <strain evidence="1 2">SR1</strain>
    </source>
</reference>
<proteinExistence type="predicted"/>
<evidence type="ECO:0000313" key="2">
    <source>
        <dbReference type="Proteomes" id="UP000028194"/>
    </source>
</evidence>
<dbReference type="AlphaFoldDB" id="A0A075MPF1"/>
<dbReference type="EMBL" id="CP007174">
    <property type="protein sequence ID" value="AIF83431.1"/>
    <property type="molecule type" value="Genomic_DNA"/>
</dbReference>
<protein>
    <submittedName>
        <fullName evidence="1">Uncharacterized protein</fullName>
    </submittedName>
</protein>
<evidence type="ECO:0000313" key="1">
    <source>
        <dbReference type="EMBL" id="AIF83431.1"/>
    </source>
</evidence>
<gene>
    <name evidence="1" type="ORF">NTE_01363</name>
</gene>
<dbReference type="Proteomes" id="UP000028194">
    <property type="component" value="Chromosome"/>
</dbReference>